<dbReference type="FunFam" id="2.30.42.10:FF:000024">
    <property type="entry name" value="rap guanine nucleotide exchange factor 2 isoform X1"/>
    <property type="match status" value="1"/>
</dbReference>
<evidence type="ECO:0000259" key="28">
    <source>
        <dbReference type="PROSITE" id="PS50106"/>
    </source>
</evidence>
<dbReference type="GO" id="GO:0007264">
    <property type="term" value="P:small GTPase-mediated signal transduction"/>
    <property type="evidence" value="ECO:0007669"/>
    <property type="project" value="InterPro"/>
</dbReference>
<evidence type="ECO:0000256" key="20">
    <source>
        <dbReference type="ARBA" id="ARBA00030673"/>
    </source>
</evidence>
<dbReference type="PROSITE" id="PS50009">
    <property type="entry name" value="RASGEF_CAT"/>
    <property type="match status" value="1"/>
</dbReference>
<keyword evidence="18" id="KW-0472">Membrane</keyword>
<dbReference type="GO" id="GO:0007399">
    <property type="term" value="P:nervous system development"/>
    <property type="evidence" value="ECO:0007669"/>
    <property type="project" value="UniProtKB-KW"/>
</dbReference>
<accession>A0A8C9XHB8</accession>
<dbReference type="InterPro" id="IPR000595">
    <property type="entry name" value="cNMP-bd_dom"/>
</dbReference>
<sequence>GMEALSNLREHQLRLVFTVRYERHEANEVLYYPDDIGSCWYILLSGSVFIKESMFLPRSSFGKRSAGSLRRGCECIVLEPSEMIVVSPEYFQRQASHRQSRRRFRKINQKGERQTIIDTVDPYPTGKLHLADALHPQVTHVSSSHSGCSITSDSGSSSLSDIYQATENEPGDMDLSGLPETAVDSEEDDDEEDIERASDPLMSRDIVRDCLEKDPMDRTDDDIEQLLEFMHQLPAFANMTMSVRRELCAVMVFAVVERAGTIVLNDGEELDSWSVILNGSVEVTYPEGRTEILCMGNSFGVSPTMEKEYMKGVMKTKVDDCQFVCIAQQDYCCILNQVEKNMQKVEEEGEIVMVKEHRELDRTGTRKGHIVIKGTSERLTMHLVEEHSVVDPTYIEDFLLTYRTFLSSPMVVGKKLLEWFHDPSLRDKVTRVVLLWVNNHFNDFEGDPPMTHFLEEFENNLEKEKMCGHLRLLNIACAAKAKPRLVTLTKPSRDSPLAFSLLGGQEKGFRIFIDAVEPGSKAAEVGLKRGDQILEVNGQNFENVQLNKANEILKNNTHLSITVKTNLLVFKELLTRKNGAPHLPKIGDIKKASRYSIPDLAVDVEQVMGLEKVSKKAKANSVGGRNKLKKIFDKTLTSILPPKPYNDVCVGQSQDDIIVGMKQSKQIAPALPVSGNLSSSNPDLLQSHHRILDFNNQPDMSDQVLRVFKADQQSRYIMIGKDTTAKEVVAQAIREFALTAAAEAYSLCEVSVTPEGVIKQRRLPDQLSKLADRIQLSGRYYLKSNMETETLCSDEDAQDLLREGQISLLQLSTVEVATQLSMRAFELFCAIEPTEYIDDLYKLRSKTGSASLKRFEEAINHETFWVATEVTREPNQLKRMKTVKHFIKIALHCRECKNFNSMFAIISGLNLAPVSRMRGTWEKLPSKYEKLFGDLQDLFDPSRNMAKYRNVLNNQNLQPPIIPLFPVIKKDLTFLHEGNDSKVDGLVNFEKLRMIAKEIRHVGRMASVNMDPALMFRTRKKKWRSLGSLSQGSANAAVLDVNQTGGHKKRVRRSSFLNAKKLYEDAQMARKVKQYLSNLSLETNEESLQTLSVQCEPSISTCEFVTQLKLLSSIGEHLLLSHPGYNRMGDAYSDSGHSEISSRSSLVSNSSFDMAQEERRLRHSGGVGESHIGGQRLERRATTDPDQYSLGSYSSMQDCRGIYTGCPTVLSSPSSEELTQDQGDRVSLDAADSGRGSWTSCSSGSHDNIQTMQQGRSWETLAFGGGGGGGGIGGLPPGGPEALLGGPAALWAAQARGSWASASSSSSSAAYWGEDSEGDTGTIKRRGGKDVNADPETSSITSTGSEEAKQLGRPSPSPITYSESAFIIFIFFCVFLARKESRYREPPPTPPGYTALTISDLAEVQHPAAPSVTTSTRSRMVTQSPDSHLAHQGAKQRTGGLHRTRSPAEEQEQAQCS</sequence>
<evidence type="ECO:0000256" key="17">
    <source>
        <dbReference type="ARBA" id="ARBA00022949"/>
    </source>
</evidence>
<feature type="domain" description="Ras-GEF" evidence="26">
    <location>
        <begin position="812"/>
        <end position="1039"/>
    </location>
</feature>
<dbReference type="CDD" id="cd01785">
    <property type="entry name" value="RA_PDZ-GEF1"/>
    <property type="match status" value="1"/>
</dbReference>
<evidence type="ECO:0000256" key="22">
    <source>
        <dbReference type="ARBA" id="ARBA00031980"/>
    </source>
</evidence>
<dbReference type="GO" id="GO:0070161">
    <property type="term" value="C:anchoring junction"/>
    <property type="evidence" value="ECO:0007669"/>
    <property type="project" value="UniProtKB-SubCell"/>
</dbReference>
<dbReference type="GO" id="GO:0005085">
    <property type="term" value="F:guanyl-nucleotide exchange factor activity"/>
    <property type="evidence" value="ECO:0007669"/>
    <property type="project" value="UniProtKB-KW"/>
</dbReference>
<feature type="compositionally biased region" description="Low complexity" evidence="25">
    <location>
        <begin position="1336"/>
        <end position="1345"/>
    </location>
</feature>
<keyword evidence="16" id="KW-0524">Neurogenesis</keyword>
<dbReference type="InterPro" id="IPR036034">
    <property type="entry name" value="PDZ_sf"/>
</dbReference>
<evidence type="ECO:0000256" key="23">
    <source>
        <dbReference type="ARBA" id="ARBA00032021"/>
    </source>
</evidence>
<keyword evidence="14" id="KW-0221">Differentiation</keyword>
<dbReference type="InterPro" id="IPR014710">
    <property type="entry name" value="RmlC-like_jellyroll"/>
</dbReference>
<keyword evidence="15" id="KW-0832">Ubl conjugation</keyword>
<dbReference type="SMART" id="SM00100">
    <property type="entry name" value="cNMP"/>
    <property type="match status" value="2"/>
</dbReference>
<evidence type="ECO:0000256" key="13">
    <source>
        <dbReference type="ARBA" id="ARBA00022753"/>
    </source>
</evidence>
<dbReference type="CDD" id="cd00155">
    <property type="entry name" value="RasGEF"/>
    <property type="match status" value="1"/>
</dbReference>
<reference evidence="31" key="1">
    <citation type="submission" date="2025-08" db="UniProtKB">
        <authorList>
            <consortium name="Ensembl"/>
        </authorList>
    </citation>
    <scope>IDENTIFICATION</scope>
</reference>
<evidence type="ECO:0000259" key="29">
    <source>
        <dbReference type="PROSITE" id="PS50200"/>
    </source>
</evidence>
<dbReference type="Proteomes" id="UP000694568">
    <property type="component" value="Unplaced"/>
</dbReference>
<keyword evidence="10" id="KW-0963">Cytoplasm</keyword>
<dbReference type="SMART" id="SM00229">
    <property type="entry name" value="RasGEFN"/>
    <property type="match status" value="1"/>
</dbReference>
<proteinExistence type="inferred from homology"/>
<feature type="compositionally biased region" description="Low complexity" evidence="25">
    <location>
        <begin position="1138"/>
        <end position="1151"/>
    </location>
</feature>
<feature type="compositionally biased region" description="Polar residues" evidence="25">
    <location>
        <begin position="1236"/>
        <end position="1247"/>
    </location>
</feature>
<dbReference type="Pfam" id="PF00788">
    <property type="entry name" value="RA"/>
    <property type="match status" value="1"/>
</dbReference>
<feature type="compositionally biased region" description="Polar residues" evidence="25">
    <location>
        <begin position="1211"/>
        <end position="1221"/>
    </location>
</feature>
<dbReference type="FunFam" id="1.10.840.10:FF:000001">
    <property type="entry name" value="Rap guanine nucleotide exchange factor (GEF) 6"/>
    <property type="match status" value="1"/>
</dbReference>
<keyword evidence="7" id="KW-0343">GTPase activation</keyword>
<dbReference type="SMART" id="SM00147">
    <property type="entry name" value="RasGEF"/>
    <property type="match status" value="1"/>
</dbReference>
<keyword evidence="13" id="KW-0967">Endosome</keyword>
<evidence type="ECO:0000256" key="3">
    <source>
        <dbReference type="ARBA" id="ARBA00004556"/>
    </source>
</evidence>
<dbReference type="Pfam" id="PF00617">
    <property type="entry name" value="RasGEF"/>
    <property type="match status" value="1"/>
</dbReference>
<dbReference type="GO" id="GO:0005886">
    <property type="term" value="C:plasma membrane"/>
    <property type="evidence" value="ECO:0007669"/>
    <property type="project" value="UniProtKB-SubCell"/>
</dbReference>
<dbReference type="PROSITE" id="PS50200">
    <property type="entry name" value="RA"/>
    <property type="match status" value="1"/>
</dbReference>
<dbReference type="InterPro" id="IPR023578">
    <property type="entry name" value="Ras_GEF_dom_sf"/>
</dbReference>
<feature type="region of interest" description="Disordered" evidence="25">
    <location>
        <begin position="1211"/>
        <end position="1247"/>
    </location>
</feature>
<keyword evidence="8" id="KW-0217">Developmental protein</keyword>
<evidence type="ECO:0000259" key="30">
    <source>
        <dbReference type="PROSITE" id="PS50212"/>
    </source>
</evidence>
<evidence type="ECO:0000256" key="2">
    <source>
        <dbReference type="ARBA" id="ARBA00004282"/>
    </source>
</evidence>
<feature type="region of interest" description="Disordered" evidence="25">
    <location>
        <begin position="167"/>
        <end position="198"/>
    </location>
</feature>
<dbReference type="Gene3D" id="1.20.870.10">
    <property type="entry name" value="Son of sevenless (SoS) protein Chain: S domain 1"/>
    <property type="match status" value="1"/>
</dbReference>
<dbReference type="PROSITE" id="PS50106">
    <property type="entry name" value="PDZ"/>
    <property type="match status" value="1"/>
</dbReference>
<dbReference type="InterPro" id="IPR029071">
    <property type="entry name" value="Ubiquitin-like_domsf"/>
</dbReference>
<dbReference type="SUPFAM" id="SSF51206">
    <property type="entry name" value="cAMP-binding domain-like"/>
    <property type="match status" value="2"/>
</dbReference>
<protein>
    <recommendedName>
        <fullName evidence="6">Rap guanine nucleotide exchange factor 2</fullName>
    </recommendedName>
    <alternativeName>
        <fullName evidence="21">Cyclic nucleotide ras GEF</fullName>
    </alternativeName>
    <alternativeName>
        <fullName evidence="23">Neural RAP guanine nucleotide exchange protein</fullName>
    </alternativeName>
    <alternativeName>
        <fullName evidence="20">PDZ domain-containing guanine nucleotide exchange factor 1</fullName>
    </alternativeName>
    <alternativeName>
        <fullName evidence="19">RA-GEF-1</fullName>
    </alternativeName>
    <alternativeName>
        <fullName evidence="22">Ras/Rap1-associating GEF-1</fullName>
    </alternativeName>
</protein>
<evidence type="ECO:0000256" key="4">
    <source>
        <dbReference type="ARBA" id="ARBA00004603"/>
    </source>
</evidence>
<evidence type="ECO:0000313" key="31">
    <source>
        <dbReference type="Ensembl" id="ENSSLUP00000009182.1"/>
    </source>
</evidence>
<dbReference type="GO" id="GO:0030154">
    <property type="term" value="P:cell differentiation"/>
    <property type="evidence" value="ECO:0007669"/>
    <property type="project" value="UniProtKB-KW"/>
</dbReference>
<evidence type="ECO:0000313" key="32">
    <source>
        <dbReference type="Proteomes" id="UP000694568"/>
    </source>
</evidence>
<dbReference type="PANTHER" id="PTHR45161">
    <property type="entry name" value="CYTOSKELETON-ASSOCIATED PROTEIN 4"/>
    <property type="match status" value="1"/>
</dbReference>
<evidence type="ECO:0000256" key="6">
    <source>
        <dbReference type="ARBA" id="ARBA00016709"/>
    </source>
</evidence>
<dbReference type="FunFam" id="1.20.870.10:FF:000001">
    <property type="entry name" value="rap guanine nucleotide exchange factor 2 isoform X2"/>
    <property type="match status" value="1"/>
</dbReference>
<dbReference type="SUPFAM" id="SSF48366">
    <property type="entry name" value="Ras GEF"/>
    <property type="match status" value="1"/>
</dbReference>
<evidence type="ECO:0000256" key="11">
    <source>
        <dbReference type="ARBA" id="ARBA00022553"/>
    </source>
</evidence>
<comment type="similarity">
    <text evidence="5">Belongs to the RAPGEF2 family.</text>
</comment>
<evidence type="ECO:0000256" key="25">
    <source>
        <dbReference type="SAM" id="MobiDB-lite"/>
    </source>
</evidence>
<dbReference type="PROSITE" id="PS50212">
    <property type="entry name" value="RASGEF_NTER"/>
    <property type="match status" value="1"/>
</dbReference>
<feature type="region of interest" description="Disordered" evidence="25">
    <location>
        <begin position="1406"/>
        <end position="1457"/>
    </location>
</feature>
<dbReference type="FunFam" id="2.60.120.10:FF:000008">
    <property type="entry name" value="Rap guanine nucleotide exchange factor (GEF) 2"/>
    <property type="match status" value="1"/>
</dbReference>
<dbReference type="CDD" id="cd00038">
    <property type="entry name" value="CAP_ED"/>
    <property type="match status" value="2"/>
</dbReference>
<dbReference type="PROSITE" id="PS50042">
    <property type="entry name" value="CNMP_BINDING_3"/>
    <property type="match status" value="1"/>
</dbReference>
<dbReference type="Pfam" id="PF00618">
    <property type="entry name" value="RasGEF_N"/>
    <property type="match status" value="1"/>
</dbReference>
<evidence type="ECO:0000256" key="14">
    <source>
        <dbReference type="ARBA" id="ARBA00022782"/>
    </source>
</evidence>
<evidence type="ECO:0000256" key="24">
    <source>
        <dbReference type="PROSITE-ProRule" id="PRU00168"/>
    </source>
</evidence>
<feature type="region of interest" description="Disordered" evidence="25">
    <location>
        <begin position="1305"/>
        <end position="1356"/>
    </location>
</feature>
<evidence type="ECO:0000256" key="9">
    <source>
        <dbReference type="ARBA" id="ARBA00022475"/>
    </source>
</evidence>
<evidence type="ECO:0000259" key="26">
    <source>
        <dbReference type="PROSITE" id="PS50009"/>
    </source>
</evidence>
<dbReference type="Ensembl" id="ENSSLUT00000009478.1">
    <property type="protein sequence ID" value="ENSSLUP00000009182.1"/>
    <property type="gene ID" value="ENSSLUG00000004024.1"/>
</dbReference>
<dbReference type="PANTHER" id="PTHR45161:SF2">
    <property type="entry name" value="RAP GUANINE NUCLEOTIDE EXCHANGE FACTOR 2"/>
    <property type="match status" value="1"/>
</dbReference>
<dbReference type="InterPro" id="IPR001478">
    <property type="entry name" value="PDZ"/>
</dbReference>
<dbReference type="InterPro" id="IPR036964">
    <property type="entry name" value="RASGEF_cat_dom_sf"/>
</dbReference>
<feature type="domain" description="N-terminal Ras-GEF" evidence="30">
    <location>
        <begin position="367"/>
        <end position="481"/>
    </location>
</feature>
<dbReference type="Pfam" id="PF00595">
    <property type="entry name" value="PDZ"/>
    <property type="match status" value="1"/>
</dbReference>
<feature type="region of interest" description="Disordered" evidence="25">
    <location>
        <begin position="1133"/>
        <end position="1189"/>
    </location>
</feature>
<dbReference type="InterPro" id="IPR018490">
    <property type="entry name" value="cNMP-bd_dom_sf"/>
</dbReference>
<dbReference type="CDD" id="cd06755">
    <property type="entry name" value="PDZ_RapGEF2_RapGEF6-like"/>
    <property type="match status" value="1"/>
</dbReference>
<reference evidence="31" key="2">
    <citation type="submission" date="2025-09" db="UniProtKB">
        <authorList>
            <consortium name="Ensembl"/>
        </authorList>
    </citation>
    <scope>IDENTIFICATION</scope>
</reference>
<comment type="subcellular location">
    <subcellularLocation>
        <location evidence="2">Cell junction</location>
    </subcellularLocation>
    <subcellularLocation>
        <location evidence="1">Cell membrane</location>
    </subcellularLocation>
    <subcellularLocation>
        <location evidence="3">Cytoplasm</location>
        <location evidence="3">Perinuclear region</location>
    </subcellularLocation>
    <subcellularLocation>
        <location evidence="4">Late endosome</location>
    </subcellularLocation>
</comment>
<name>A0A8C9XHB8_SANLU</name>
<dbReference type="Gene3D" id="1.10.840.10">
    <property type="entry name" value="Ras guanine-nucleotide exchange factors catalytic domain"/>
    <property type="match status" value="1"/>
</dbReference>
<keyword evidence="11" id="KW-0597">Phosphoprotein</keyword>
<dbReference type="SUPFAM" id="SSF50156">
    <property type="entry name" value="PDZ domain-like"/>
    <property type="match status" value="1"/>
</dbReference>
<evidence type="ECO:0000256" key="8">
    <source>
        <dbReference type="ARBA" id="ARBA00022473"/>
    </source>
</evidence>
<evidence type="ECO:0000256" key="16">
    <source>
        <dbReference type="ARBA" id="ARBA00022902"/>
    </source>
</evidence>
<dbReference type="GeneTree" id="ENSGT00940000156418"/>
<organism evidence="31 32">
    <name type="scientific">Sander lucioperca</name>
    <name type="common">Pike-perch</name>
    <name type="synonym">Perca lucioperca</name>
    <dbReference type="NCBI Taxonomy" id="283035"/>
    <lineage>
        <taxon>Eukaryota</taxon>
        <taxon>Metazoa</taxon>
        <taxon>Chordata</taxon>
        <taxon>Craniata</taxon>
        <taxon>Vertebrata</taxon>
        <taxon>Euteleostomi</taxon>
        <taxon>Actinopterygii</taxon>
        <taxon>Neopterygii</taxon>
        <taxon>Teleostei</taxon>
        <taxon>Neoteleostei</taxon>
        <taxon>Acanthomorphata</taxon>
        <taxon>Eupercaria</taxon>
        <taxon>Perciformes</taxon>
        <taxon>Percoidei</taxon>
        <taxon>Percidae</taxon>
        <taxon>Luciopercinae</taxon>
        <taxon>Sander</taxon>
    </lineage>
</organism>
<evidence type="ECO:0000256" key="1">
    <source>
        <dbReference type="ARBA" id="ARBA00004236"/>
    </source>
</evidence>
<evidence type="ECO:0000256" key="19">
    <source>
        <dbReference type="ARBA" id="ARBA00029925"/>
    </source>
</evidence>
<dbReference type="SMART" id="SM00314">
    <property type="entry name" value="RA"/>
    <property type="match status" value="1"/>
</dbReference>
<dbReference type="Gene3D" id="2.30.42.10">
    <property type="match status" value="1"/>
</dbReference>
<feature type="domain" description="Cyclic nucleotide-binding" evidence="27">
    <location>
        <begin position="235"/>
        <end position="300"/>
    </location>
</feature>
<evidence type="ECO:0000259" key="27">
    <source>
        <dbReference type="PROSITE" id="PS50042"/>
    </source>
</evidence>
<feature type="domain" description="Ras-associating" evidence="29">
    <location>
        <begin position="701"/>
        <end position="787"/>
    </location>
</feature>
<dbReference type="GO" id="GO:0005770">
    <property type="term" value="C:late endosome"/>
    <property type="evidence" value="ECO:0007669"/>
    <property type="project" value="UniProtKB-SubCell"/>
</dbReference>
<gene>
    <name evidence="31" type="primary">rapgef2b</name>
</gene>
<evidence type="ECO:0000256" key="18">
    <source>
        <dbReference type="ARBA" id="ARBA00023136"/>
    </source>
</evidence>
<keyword evidence="32" id="KW-1185">Reference proteome</keyword>
<dbReference type="InterPro" id="IPR000159">
    <property type="entry name" value="RA_dom"/>
</dbReference>
<evidence type="ECO:0000256" key="12">
    <source>
        <dbReference type="ARBA" id="ARBA00022658"/>
    </source>
</evidence>
<feature type="compositionally biased region" description="Acidic residues" evidence="25">
    <location>
        <begin position="183"/>
        <end position="194"/>
    </location>
</feature>
<dbReference type="Gene3D" id="2.60.120.10">
    <property type="entry name" value="Jelly Rolls"/>
    <property type="match status" value="2"/>
</dbReference>
<dbReference type="GO" id="GO:0005096">
    <property type="term" value="F:GTPase activator activity"/>
    <property type="evidence" value="ECO:0007669"/>
    <property type="project" value="UniProtKB-KW"/>
</dbReference>
<dbReference type="InterPro" id="IPR001895">
    <property type="entry name" value="RASGEF_cat_dom"/>
</dbReference>
<keyword evidence="17" id="KW-0965">Cell junction</keyword>
<dbReference type="GO" id="GO:0048471">
    <property type="term" value="C:perinuclear region of cytoplasm"/>
    <property type="evidence" value="ECO:0007669"/>
    <property type="project" value="UniProtKB-SubCell"/>
</dbReference>
<dbReference type="SMART" id="SM00228">
    <property type="entry name" value="PDZ"/>
    <property type="match status" value="1"/>
</dbReference>
<evidence type="ECO:0000256" key="7">
    <source>
        <dbReference type="ARBA" id="ARBA00022468"/>
    </source>
</evidence>
<feature type="compositionally biased region" description="Low complexity" evidence="25">
    <location>
        <begin position="1411"/>
        <end position="1424"/>
    </location>
</feature>
<evidence type="ECO:0000256" key="5">
    <source>
        <dbReference type="ARBA" id="ARBA00010829"/>
    </source>
</evidence>
<feature type="domain" description="PDZ" evidence="28">
    <location>
        <begin position="485"/>
        <end position="555"/>
    </location>
</feature>
<evidence type="ECO:0000256" key="10">
    <source>
        <dbReference type="ARBA" id="ARBA00022490"/>
    </source>
</evidence>
<evidence type="ECO:0000256" key="15">
    <source>
        <dbReference type="ARBA" id="ARBA00022843"/>
    </source>
</evidence>
<keyword evidence="12 24" id="KW-0344">Guanine-nucleotide releasing factor</keyword>
<keyword evidence="9" id="KW-1003">Cell membrane</keyword>
<dbReference type="InterPro" id="IPR000651">
    <property type="entry name" value="Ras-like_Gua-exchang_fac_N"/>
</dbReference>
<dbReference type="CDD" id="cd06224">
    <property type="entry name" value="REM"/>
    <property type="match status" value="1"/>
</dbReference>
<evidence type="ECO:0000256" key="21">
    <source>
        <dbReference type="ARBA" id="ARBA00031545"/>
    </source>
</evidence>
<dbReference type="SUPFAM" id="SSF54236">
    <property type="entry name" value="Ubiquitin-like"/>
    <property type="match status" value="1"/>
</dbReference>